<keyword evidence="3" id="KW-1185">Reference proteome</keyword>
<dbReference type="InterPro" id="IPR054189">
    <property type="entry name" value="DUF6894"/>
</dbReference>
<feature type="domain" description="DUF6894" evidence="1">
    <location>
        <begin position="2"/>
        <end position="70"/>
    </location>
</feature>
<dbReference type="EMBL" id="VCMV01000015">
    <property type="protein sequence ID" value="KAB0266888.1"/>
    <property type="molecule type" value="Genomic_DNA"/>
</dbReference>
<evidence type="ECO:0000313" key="2">
    <source>
        <dbReference type="EMBL" id="KAB0266888.1"/>
    </source>
</evidence>
<evidence type="ECO:0000259" key="1">
    <source>
        <dbReference type="Pfam" id="PF21834"/>
    </source>
</evidence>
<dbReference type="Pfam" id="PF21834">
    <property type="entry name" value="DUF6894"/>
    <property type="match status" value="1"/>
</dbReference>
<dbReference type="OrthoDB" id="8020695at2"/>
<proteinExistence type="predicted"/>
<comment type="caution">
    <text evidence="2">The sequence shown here is derived from an EMBL/GenBank/DDBJ whole genome shotgun (WGS) entry which is preliminary data.</text>
</comment>
<reference evidence="2 3" key="1">
    <citation type="journal article" date="2019" name="Microorganisms">
        <title>Genome Insights into the Novel Species Microvirga brassicacearum, a Rapeseed Endophyte with Biotechnological Potential.</title>
        <authorList>
            <person name="Jimenez-Gomez A."/>
            <person name="Saati-Santamaria Z."/>
            <person name="Igual J.M."/>
            <person name="Rivas R."/>
            <person name="Mateos P.F."/>
            <person name="Garcia-Fraile P."/>
        </authorList>
    </citation>
    <scope>NUCLEOTIDE SEQUENCE [LARGE SCALE GENOMIC DNA]</scope>
    <source>
        <strain evidence="2 3">CDVBN77</strain>
    </source>
</reference>
<accession>A0A5N3PAW4</accession>
<dbReference type="AlphaFoldDB" id="A0A5N3PAW4"/>
<name>A0A5N3PAW4_9HYPH</name>
<evidence type="ECO:0000313" key="3">
    <source>
        <dbReference type="Proteomes" id="UP000325684"/>
    </source>
</evidence>
<protein>
    <recommendedName>
        <fullName evidence="1">DUF6894 domain-containing protein</fullName>
    </recommendedName>
</protein>
<organism evidence="2 3">
    <name type="scientific">Microvirga brassicacearum</name>
    <dbReference type="NCBI Taxonomy" id="2580413"/>
    <lineage>
        <taxon>Bacteria</taxon>
        <taxon>Pseudomonadati</taxon>
        <taxon>Pseudomonadota</taxon>
        <taxon>Alphaproteobacteria</taxon>
        <taxon>Hyphomicrobiales</taxon>
        <taxon>Methylobacteriaceae</taxon>
        <taxon>Microvirga</taxon>
    </lineage>
</organism>
<dbReference type="Proteomes" id="UP000325684">
    <property type="component" value="Unassembled WGS sequence"/>
</dbReference>
<sequence length="85" mass="9383">MRCYFDLVGAFETLRDGSGIEVSDLEVARAAAWKAIQELREGDDEADQNWSGWALNIVDPSRNVLVSMSLIDNSDGPPPLSYPIQ</sequence>
<gene>
    <name evidence="2" type="ORF">FEZ63_12300</name>
</gene>